<feature type="transmembrane region" description="Helical" evidence="10">
    <location>
        <begin position="272"/>
        <end position="293"/>
    </location>
</feature>
<evidence type="ECO:0000313" key="13">
    <source>
        <dbReference type="Proteomes" id="UP000051672"/>
    </source>
</evidence>
<comment type="caution">
    <text evidence="12">The sequence shown here is derived from an EMBL/GenBank/DDBJ whole genome shotgun (WGS) entry which is preliminary data.</text>
</comment>
<evidence type="ECO:0000256" key="10">
    <source>
        <dbReference type="SAM" id="Phobius"/>
    </source>
</evidence>
<keyword evidence="13" id="KW-1185">Reference proteome</keyword>
<dbReference type="Gene3D" id="6.10.140.1330">
    <property type="match status" value="1"/>
</dbReference>
<keyword evidence="4 10" id="KW-0812">Transmembrane</keyword>
<evidence type="ECO:0000256" key="8">
    <source>
        <dbReference type="ARBA" id="ARBA00023136"/>
    </source>
</evidence>
<evidence type="ECO:0000256" key="9">
    <source>
        <dbReference type="ARBA" id="ARBA00023201"/>
    </source>
</evidence>
<keyword evidence="8 10" id="KW-0472">Membrane</keyword>
<dbReference type="RefSeq" id="WP_057894169.1">
    <property type="nucleotide sequence ID" value="NZ_AYZQ01000002.1"/>
</dbReference>
<evidence type="ECO:0000256" key="3">
    <source>
        <dbReference type="ARBA" id="ARBA00022475"/>
    </source>
</evidence>
<dbReference type="AlphaFoldDB" id="A0A0R2AZB7"/>
<feature type="transmembrane region" description="Helical" evidence="10">
    <location>
        <begin position="228"/>
        <end position="251"/>
    </location>
</feature>
<keyword evidence="2" id="KW-0813">Transport</keyword>
<dbReference type="GO" id="GO:0015385">
    <property type="term" value="F:sodium:proton antiporter activity"/>
    <property type="evidence" value="ECO:0007669"/>
    <property type="project" value="InterPro"/>
</dbReference>
<dbReference type="PATRIC" id="fig|1423727.3.peg.873"/>
<sequence>MNQVFFFALVLLAVVFANILNRHIKWIPLPFFLIGLGILLALVPDYRNFNFDPSVFSFAIIAPLLFNEGQNASRFWIGKTLGNIVSLAVGLILVTVIVLGFSIHALFPLIPLSLAFALVAVLTPTDASAVNAINETNPLPADQMRILSNESLFNDAAGIVAFTLALEAYVSGQFSIGVAIGDFAYVFFGGMLVGGILGTLIVSFRSLLIRWSDDEPVIMVTLQLITPLLVYFAAEELGLSGILAVVAAGLAQGVERDRLGLASARMQIVTTNVWEMVSGILSGLVFVLLGVELPNVIGFGLTEQFWQLLAIGVFIYVAKLLIRWLWARYLLSVPGGSKNWRNSLVIALSGASGTITLSLAFSIPDGVTANLRSTLIFVAAVVIIISLVLPPLVMPWLLPQKTSPANNQHIWVRRMISAGIDAVRGEKVNIAEAQIVEDTLTQQLILDDTPNRRRQEEYFNQTIQAEKKAIAALLQQGTITKDEAHYYNEFIDLNNFTADQRIWKNLWLRMRFTLHMGSMYHSVAAAQTAFLTTPINLEPIFWKRQFKAHNEDIIPIEQAGFDAAMASLNSLEASDNRPEINNVRRFYRNRHRRILADSVDGNTMYQLFLTAFHAEFTMVQTALNKQQISSSLAERLQQRITFDEMTYLQNQDAFKI</sequence>
<dbReference type="GO" id="GO:0005886">
    <property type="term" value="C:plasma membrane"/>
    <property type="evidence" value="ECO:0007669"/>
    <property type="project" value="UniProtKB-SubCell"/>
</dbReference>
<dbReference type="EMBL" id="AYZQ01000002">
    <property type="protein sequence ID" value="KRM71890.1"/>
    <property type="molecule type" value="Genomic_DNA"/>
</dbReference>
<evidence type="ECO:0000256" key="7">
    <source>
        <dbReference type="ARBA" id="ARBA00023065"/>
    </source>
</evidence>
<feature type="transmembrane region" description="Helical" evidence="10">
    <location>
        <begin position="305"/>
        <end position="322"/>
    </location>
</feature>
<gene>
    <name evidence="12" type="ORF">FC34_GL000866</name>
</gene>
<feature type="transmembrane region" description="Helical" evidence="10">
    <location>
        <begin position="343"/>
        <end position="363"/>
    </location>
</feature>
<keyword evidence="7" id="KW-0406">Ion transport</keyword>
<keyword evidence="5 10" id="KW-1133">Transmembrane helix</keyword>
<dbReference type="GO" id="GO:0051453">
    <property type="term" value="P:regulation of intracellular pH"/>
    <property type="evidence" value="ECO:0007669"/>
    <property type="project" value="TreeGrafter"/>
</dbReference>
<accession>A0A0R2AZB7</accession>
<evidence type="ECO:0000256" key="1">
    <source>
        <dbReference type="ARBA" id="ARBA00004651"/>
    </source>
</evidence>
<evidence type="ECO:0000259" key="11">
    <source>
        <dbReference type="Pfam" id="PF00999"/>
    </source>
</evidence>
<evidence type="ECO:0000256" key="2">
    <source>
        <dbReference type="ARBA" id="ARBA00022448"/>
    </source>
</evidence>
<dbReference type="STRING" id="1423727.FC34_GL000866"/>
<dbReference type="Proteomes" id="UP000051672">
    <property type="component" value="Unassembled WGS sequence"/>
</dbReference>
<feature type="transmembrane region" description="Helical" evidence="10">
    <location>
        <begin position="50"/>
        <end position="66"/>
    </location>
</feature>
<protein>
    <submittedName>
        <fullName evidence="12">NhaP-type Na+ H+ and K+ H+ antiporter</fullName>
    </submittedName>
</protein>
<reference evidence="12 13" key="1">
    <citation type="journal article" date="2015" name="Genome Announc.">
        <title>Expanding the biotechnology potential of lactobacilli through comparative genomics of 213 strains and associated genera.</title>
        <authorList>
            <person name="Sun Z."/>
            <person name="Harris H.M."/>
            <person name="McCann A."/>
            <person name="Guo C."/>
            <person name="Argimon S."/>
            <person name="Zhang W."/>
            <person name="Yang X."/>
            <person name="Jeffery I.B."/>
            <person name="Cooney J.C."/>
            <person name="Kagawa T.F."/>
            <person name="Liu W."/>
            <person name="Song Y."/>
            <person name="Salvetti E."/>
            <person name="Wrobel A."/>
            <person name="Rasinkangas P."/>
            <person name="Parkhill J."/>
            <person name="Rea M.C."/>
            <person name="O'Sullivan O."/>
            <person name="Ritari J."/>
            <person name="Douillard F.P."/>
            <person name="Paul Ross R."/>
            <person name="Yang R."/>
            <person name="Briner A.E."/>
            <person name="Felis G.E."/>
            <person name="de Vos W.M."/>
            <person name="Barrangou R."/>
            <person name="Klaenhammer T.R."/>
            <person name="Caufield P.W."/>
            <person name="Cui Y."/>
            <person name="Zhang H."/>
            <person name="O'Toole P.W."/>
        </authorList>
    </citation>
    <scope>NUCLEOTIDE SEQUENCE [LARGE SCALE GENOMIC DNA]</scope>
    <source>
        <strain evidence="12 13">DSM 23927</strain>
    </source>
</reference>
<proteinExistence type="predicted"/>
<dbReference type="PANTHER" id="PTHR10110">
    <property type="entry name" value="SODIUM/HYDROGEN EXCHANGER"/>
    <property type="match status" value="1"/>
</dbReference>
<feature type="transmembrane region" description="Helical" evidence="10">
    <location>
        <begin position="183"/>
        <end position="208"/>
    </location>
</feature>
<organism evidence="12 13">
    <name type="scientific">Lacticaseibacillus brantae DSM 23927</name>
    <dbReference type="NCBI Taxonomy" id="1423727"/>
    <lineage>
        <taxon>Bacteria</taxon>
        <taxon>Bacillati</taxon>
        <taxon>Bacillota</taxon>
        <taxon>Bacilli</taxon>
        <taxon>Lactobacillales</taxon>
        <taxon>Lactobacillaceae</taxon>
        <taxon>Lacticaseibacillus</taxon>
    </lineage>
</organism>
<evidence type="ECO:0000256" key="4">
    <source>
        <dbReference type="ARBA" id="ARBA00022692"/>
    </source>
</evidence>
<dbReference type="Pfam" id="PF00999">
    <property type="entry name" value="Na_H_Exchanger"/>
    <property type="match status" value="1"/>
</dbReference>
<feature type="transmembrane region" description="Helical" evidence="10">
    <location>
        <begin position="153"/>
        <end position="171"/>
    </location>
</feature>
<keyword evidence="6" id="KW-0915">Sodium</keyword>
<dbReference type="OrthoDB" id="9809206at2"/>
<keyword evidence="9" id="KW-0739">Sodium transport</keyword>
<dbReference type="GO" id="GO:0015386">
    <property type="term" value="F:potassium:proton antiporter activity"/>
    <property type="evidence" value="ECO:0007669"/>
    <property type="project" value="TreeGrafter"/>
</dbReference>
<feature type="transmembrane region" description="Helical" evidence="10">
    <location>
        <begin position="27"/>
        <end position="43"/>
    </location>
</feature>
<feature type="transmembrane region" description="Helical" evidence="10">
    <location>
        <begin position="86"/>
        <end position="107"/>
    </location>
</feature>
<name>A0A0R2AZB7_9LACO</name>
<evidence type="ECO:0000256" key="6">
    <source>
        <dbReference type="ARBA" id="ARBA00023053"/>
    </source>
</evidence>
<evidence type="ECO:0000256" key="5">
    <source>
        <dbReference type="ARBA" id="ARBA00022989"/>
    </source>
</evidence>
<feature type="domain" description="Cation/H+ exchanger transmembrane" evidence="11">
    <location>
        <begin position="13"/>
        <end position="394"/>
    </location>
</feature>
<evidence type="ECO:0000313" key="12">
    <source>
        <dbReference type="EMBL" id="KRM71890.1"/>
    </source>
</evidence>
<keyword evidence="3" id="KW-1003">Cell membrane</keyword>
<dbReference type="GO" id="GO:0098719">
    <property type="term" value="P:sodium ion import across plasma membrane"/>
    <property type="evidence" value="ECO:0007669"/>
    <property type="project" value="TreeGrafter"/>
</dbReference>
<comment type="subcellular location">
    <subcellularLocation>
        <location evidence="1">Cell membrane</location>
        <topology evidence="1">Multi-pass membrane protein</topology>
    </subcellularLocation>
</comment>
<dbReference type="InterPro" id="IPR018422">
    <property type="entry name" value="Cation/H_exchanger_CPA1"/>
</dbReference>
<dbReference type="PANTHER" id="PTHR10110:SF86">
    <property type="entry name" value="SODIUM_HYDROGEN EXCHANGER 7"/>
    <property type="match status" value="1"/>
</dbReference>
<feature type="transmembrane region" description="Helical" evidence="10">
    <location>
        <begin position="375"/>
        <end position="398"/>
    </location>
</feature>
<dbReference type="InterPro" id="IPR006153">
    <property type="entry name" value="Cation/H_exchanger_TM"/>
</dbReference>